<dbReference type="AlphaFoldDB" id="A0A4C1TH64"/>
<evidence type="ECO:0000313" key="3">
    <source>
        <dbReference type="Proteomes" id="UP000299102"/>
    </source>
</evidence>
<dbReference type="SUPFAM" id="SSF46689">
    <property type="entry name" value="Homeodomain-like"/>
    <property type="match status" value="1"/>
</dbReference>
<gene>
    <name evidence="2" type="ORF">EVAR_10286_1</name>
</gene>
<dbReference type="EMBL" id="BGZK01000052">
    <property type="protein sequence ID" value="GBP12631.1"/>
    <property type="molecule type" value="Genomic_DNA"/>
</dbReference>
<sequence>MEHDRFAQYLHKFRLKDTPYYACDPAKIQDVLHVLEECQMFLRDRVALEAEMGVVVGRRNFPEIVKESTNRDKFLRIVTKLSEYTKEARDEALEKINTKAMSLRAVTKKYKIPRANLQFKLKNSTSKSQFGPTRYLSTTIAEWLINMARTPRSIKETDRQTADNDENKVMSLKLWFPRIAVP</sequence>
<dbReference type="Gene3D" id="1.10.10.60">
    <property type="entry name" value="Homeodomain-like"/>
    <property type="match status" value="1"/>
</dbReference>
<name>A0A4C1TH64_EUMVA</name>
<accession>A0A4C1TH64</accession>
<protein>
    <submittedName>
        <fullName evidence="2">Uncharacterized protein</fullName>
    </submittedName>
</protein>
<evidence type="ECO:0000256" key="1">
    <source>
        <dbReference type="ARBA" id="ARBA00004123"/>
    </source>
</evidence>
<reference evidence="2 3" key="1">
    <citation type="journal article" date="2019" name="Commun. Biol.">
        <title>The bagworm genome reveals a unique fibroin gene that provides high tensile strength.</title>
        <authorList>
            <person name="Kono N."/>
            <person name="Nakamura H."/>
            <person name="Ohtoshi R."/>
            <person name="Tomita M."/>
            <person name="Numata K."/>
            <person name="Arakawa K."/>
        </authorList>
    </citation>
    <scope>NUCLEOTIDE SEQUENCE [LARGE SCALE GENOMIC DNA]</scope>
</reference>
<keyword evidence="3" id="KW-1185">Reference proteome</keyword>
<evidence type="ECO:0000313" key="2">
    <source>
        <dbReference type="EMBL" id="GBP12631.1"/>
    </source>
</evidence>
<comment type="caution">
    <text evidence="2">The sequence shown here is derived from an EMBL/GenBank/DDBJ whole genome shotgun (WGS) entry which is preliminary data.</text>
</comment>
<dbReference type="OrthoDB" id="71166at2759"/>
<dbReference type="Proteomes" id="UP000299102">
    <property type="component" value="Unassembled WGS sequence"/>
</dbReference>
<organism evidence="2 3">
    <name type="scientific">Eumeta variegata</name>
    <name type="common">Bagworm moth</name>
    <name type="synonym">Eumeta japonica</name>
    <dbReference type="NCBI Taxonomy" id="151549"/>
    <lineage>
        <taxon>Eukaryota</taxon>
        <taxon>Metazoa</taxon>
        <taxon>Ecdysozoa</taxon>
        <taxon>Arthropoda</taxon>
        <taxon>Hexapoda</taxon>
        <taxon>Insecta</taxon>
        <taxon>Pterygota</taxon>
        <taxon>Neoptera</taxon>
        <taxon>Endopterygota</taxon>
        <taxon>Lepidoptera</taxon>
        <taxon>Glossata</taxon>
        <taxon>Ditrysia</taxon>
        <taxon>Tineoidea</taxon>
        <taxon>Psychidae</taxon>
        <taxon>Oiketicinae</taxon>
        <taxon>Eumeta</taxon>
    </lineage>
</organism>
<dbReference type="GO" id="GO:0005634">
    <property type="term" value="C:nucleus"/>
    <property type="evidence" value="ECO:0007669"/>
    <property type="project" value="UniProtKB-SubCell"/>
</dbReference>
<comment type="subcellular location">
    <subcellularLocation>
        <location evidence="1">Nucleus</location>
    </subcellularLocation>
</comment>
<dbReference type="InterPro" id="IPR009057">
    <property type="entry name" value="Homeodomain-like_sf"/>
</dbReference>
<proteinExistence type="predicted"/>